<organism evidence="8 9">
    <name type="scientific">Pichia membranifaciens NRRL Y-2026</name>
    <dbReference type="NCBI Taxonomy" id="763406"/>
    <lineage>
        <taxon>Eukaryota</taxon>
        <taxon>Fungi</taxon>
        <taxon>Dikarya</taxon>
        <taxon>Ascomycota</taxon>
        <taxon>Saccharomycotina</taxon>
        <taxon>Pichiomycetes</taxon>
        <taxon>Pichiales</taxon>
        <taxon>Pichiaceae</taxon>
        <taxon>Pichia</taxon>
    </lineage>
</organism>
<feature type="transmembrane region" description="Helical" evidence="7">
    <location>
        <begin position="289"/>
        <end position="311"/>
    </location>
</feature>
<sequence length="609" mass="70113">MAEEYGLRKRNDSLNTTWPSLSLNIDIQTSHSKSKDTNDGKGKVRDRHGNSGKQERDDDGSKKLKRFTRGSVRGKQIGTTLWNVLLSELNIEPGLEKENIENRDQSGNTNTDIDRWSDNLELLLNYIRLPMHLERFMTFGLLYSAVIFLKWLVIIPLRCFIHTVLNIVRFVQRRGSFSSPFVKHHLIYKNDLLSVTGIMTTLFLLRNLDTSRIYHNIRAGTAVKLYFMTQVLDIADRLLSASGQDILRVTYQFNSITVGNRLSLVKVSQFLALYVLSILYLWFHSYALVYQVMALNVAINSYSNALLTLILSNQFSELKSAVFKRTEREGLFQATCADLNERFLILIMLAIISSRNFLQILINTTSINDFFDSLKPDSWSTQLTQWKSFDNWLGLLMGPSILVIGSEILVDWVKYAYIIRFNRIRPKVYDKFTKILANDFVNGFTSDNFSRINHQPNEHPSLLTKRTGFPISTVSIIFCKLTLFPYLQYLISVVYERNNNAHIASCLIISTVLIALVSVLISLRLLLSLIILSWSRVLLQRQLPKQTDYVSGDPNVNLSHVADVREHLYDDTEALPPSLEDLRLQKLHKNRDDKLTGVVRFEMADKRIW</sequence>
<gene>
    <name evidence="8" type="ORF">PICMEDRAFT_15699</name>
</gene>
<evidence type="ECO:0000256" key="1">
    <source>
        <dbReference type="ARBA" id="ARBA00004141"/>
    </source>
</evidence>
<feature type="transmembrane region" description="Helical" evidence="7">
    <location>
        <begin position="343"/>
        <end position="362"/>
    </location>
</feature>
<evidence type="ECO:0000256" key="6">
    <source>
        <dbReference type="SAM" id="MobiDB-lite"/>
    </source>
</evidence>
<feature type="transmembrane region" description="Helical" evidence="7">
    <location>
        <begin position="392"/>
        <end position="413"/>
    </location>
</feature>
<keyword evidence="4 7" id="KW-1133">Transmembrane helix</keyword>
<evidence type="ECO:0000256" key="4">
    <source>
        <dbReference type="ARBA" id="ARBA00022989"/>
    </source>
</evidence>
<protein>
    <submittedName>
        <fullName evidence="8">Uncharacterized protein</fullName>
    </submittedName>
</protein>
<evidence type="ECO:0000256" key="5">
    <source>
        <dbReference type="ARBA" id="ARBA00023136"/>
    </source>
</evidence>
<dbReference type="Pfam" id="PF05346">
    <property type="entry name" value="DUF747"/>
    <property type="match status" value="1"/>
</dbReference>
<feature type="transmembrane region" description="Helical" evidence="7">
    <location>
        <begin position="469"/>
        <end position="487"/>
    </location>
</feature>
<name>A0A1E3NNY9_9ASCO</name>
<keyword evidence="5 7" id="KW-0472">Membrane</keyword>
<feature type="transmembrane region" description="Helical" evidence="7">
    <location>
        <begin position="507"/>
        <end position="532"/>
    </location>
</feature>
<feature type="compositionally biased region" description="Basic and acidic residues" evidence="6">
    <location>
        <begin position="33"/>
        <end position="62"/>
    </location>
</feature>
<evidence type="ECO:0000256" key="3">
    <source>
        <dbReference type="ARBA" id="ARBA00022692"/>
    </source>
</evidence>
<dbReference type="GeneID" id="30177611"/>
<reference evidence="8 9" key="1">
    <citation type="journal article" date="2016" name="Proc. Natl. Acad. Sci. U.S.A.">
        <title>Comparative genomics of biotechnologically important yeasts.</title>
        <authorList>
            <person name="Riley R."/>
            <person name="Haridas S."/>
            <person name="Wolfe K.H."/>
            <person name="Lopes M.R."/>
            <person name="Hittinger C.T."/>
            <person name="Goeker M."/>
            <person name="Salamov A.A."/>
            <person name="Wisecaver J.H."/>
            <person name="Long T.M."/>
            <person name="Calvey C.H."/>
            <person name="Aerts A.L."/>
            <person name="Barry K.W."/>
            <person name="Choi C."/>
            <person name="Clum A."/>
            <person name="Coughlan A.Y."/>
            <person name="Deshpande S."/>
            <person name="Douglass A.P."/>
            <person name="Hanson S.J."/>
            <person name="Klenk H.-P."/>
            <person name="LaButti K.M."/>
            <person name="Lapidus A."/>
            <person name="Lindquist E.A."/>
            <person name="Lipzen A.M."/>
            <person name="Meier-Kolthoff J.P."/>
            <person name="Ohm R.A."/>
            <person name="Otillar R.P."/>
            <person name="Pangilinan J.L."/>
            <person name="Peng Y."/>
            <person name="Rokas A."/>
            <person name="Rosa C.A."/>
            <person name="Scheuner C."/>
            <person name="Sibirny A.A."/>
            <person name="Slot J.C."/>
            <person name="Stielow J.B."/>
            <person name="Sun H."/>
            <person name="Kurtzman C.P."/>
            <person name="Blackwell M."/>
            <person name="Grigoriev I.V."/>
            <person name="Jeffries T.W."/>
        </authorList>
    </citation>
    <scope>NUCLEOTIDE SEQUENCE [LARGE SCALE GENOMIC DNA]</scope>
    <source>
        <strain evidence="8 9">NRRL Y-2026</strain>
    </source>
</reference>
<feature type="compositionally biased region" description="Basic and acidic residues" evidence="6">
    <location>
        <begin position="1"/>
        <end position="12"/>
    </location>
</feature>
<comment type="subcellular location">
    <subcellularLocation>
        <location evidence="1">Membrane</location>
        <topology evidence="1">Multi-pass membrane protein</topology>
    </subcellularLocation>
</comment>
<dbReference type="EMBL" id="KV454002">
    <property type="protein sequence ID" value="ODQ47805.1"/>
    <property type="molecule type" value="Genomic_DNA"/>
</dbReference>
<dbReference type="GO" id="GO:0005789">
    <property type="term" value="C:endoplasmic reticulum membrane"/>
    <property type="evidence" value="ECO:0007669"/>
    <property type="project" value="TreeGrafter"/>
</dbReference>
<dbReference type="InterPro" id="IPR008010">
    <property type="entry name" value="Tatp1"/>
</dbReference>
<comment type="similarity">
    <text evidence="2">Belongs to the TAPT1 family.</text>
</comment>
<evidence type="ECO:0000256" key="2">
    <source>
        <dbReference type="ARBA" id="ARBA00008803"/>
    </source>
</evidence>
<keyword evidence="9" id="KW-1185">Reference proteome</keyword>
<feature type="region of interest" description="Disordered" evidence="6">
    <location>
        <begin position="1"/>
        <end position="65"/>
    </location>
</feature>
<evidence type="ECO:0000313" key="8">
    <source>
        <dbReference type="EMBL" id="ODQ47805.1"/>
    </source>
</evidence>
<feature type="transmembrane region" description="Helical" evidence="7">
    <location>
        <begin position="264"/>
        <end position="283"/>
    </location>
</feature>
<dbReference type="Proteomes" id="UP000094455">
    <property type="component" value="Unassembled WGS sequence"/>
</dbReference>
<proteinExistence type="inferred from homology"/>
<dbReference type="PANTHER" id="PTHR13317">
    <property type="entry name" value="TRANSMEMBRANE ANTERIOR POSTERIOR TRANSFORMATION PROTEIN 1 HOMOLOG"/>
    <property type="match status" value="1"/>
</dbReference>
<accession>A0A1E3NNY9</accession>
<evidence type="ECO:0000313" key="9">
    <source>
        <dbReference type="Proteomes" id="UP000094455"/>
    </source>
</evidence>
<dbReference type="PANTHER" id="PTHR13317:SF4">
    <property type="entry name" value="TRANSMEMBRANE ANTERIOR POSTERIOR TRANSFORMATION PROTEIN 1 HOMOLOG"/>
    <property type="match status" value="1"/>
</dbReference>
<evidence type="ECO:0000256" key="7">
    <source>
        <dbReference type="SAM" id="Phobius"/>
    </source>
</evidence>
<dbReference type="RefSeq" id="XP_019018918.1">
    <property type="nucleotide sequence ID" value="XM_019160924.1"/>
</dbReference>
<feature type="transmembrane region" description="Helical" evidence="7">
    <location>
        <begin position="141"/>
        <end position="165"/>
    </location>
</feature>
<dbReference type="AlphaFoldDB" id="A0A1E3NNY9"/>
<keyword evidence="3 7" id="KW-0812">Transmembrane</keyword>
<dbReference type="OrthoDB" id="5376140at2759"/>
<feature type="compositionally biased region" description="Polar residues" evidence="6">
    <location>
        <begin position="13"/>
        <end position="31"/>
    </location>
</feature>